<dbReference type="Gene3D" id="3.40.50.10860">
    <property type="entry name" value="Leucine Dehydrogenase, chain A, domain 1"/>
    <property type="match status" value="1"/>
</dbReference>
<dbReference type="Gene3D" id="3.40.50.720">
    <property type="entry name" value="NAD(P)-binding Rossmann-like Domain"/>
    <property type="match status" value="1"/>
</dbReference>
<feature type="domain" description="Tetrahydrofolate dehydrogenase/cyclohydrolase NAD(P)-binding" evidence="13">
    <location>
        <begin position="135"/>
        <end position="276"/>
    </location>
</feature>
<dbReference type="NCBIfam" id="NF008058">
    <property type="entry name" value="PRK10792.1"/>
    <property type="match status" value="1"/>
</dbReference>
<dbReference type="HAMAP" id="MF_01576">
    <property type="entry name" value="THF_DHG_CYH"/>
    <property type="match status" value="1"/>
</dbReference>
<dbReference type="PANTHER" id="PTHR48099:SF5">
    <property type="entry name" value="C-1-TETRAHYDROFOLATE SYNTHASE, CYTOPLASMIC"/>
    <property type="match status" value="1"/>
</dbReference>
<accession>A0ABV8JLK7</accession>
<comment type="caution">
    <text evidence="14">The sequence shown here is derived from an EMBL/GenBank/DDBJ whole genome shotgun (WGS) entry which is preliminary data.</text>
</comment>
<dbReference type="InterPro" id="IPR020630">
    <property type="entry name" value="THF_DH/CycHdrlase_cat_dom"/>
</dbReference>
<evidence type="ECO:0000256" key="3">
    <source>
        <dbReference type="ARBA" id="ARBA00022605"/>
    </source>
</evidence>
<keyword evidence="4 11" id="KW-0658">Purine biosynthesis</keyword>
<keyword evidence="8 11" id="KW-0368">Histidine biosynthesis</keyword>
<comment type="subunit">
    <text evidence="11">Homodimer.</text>
</comment>
<evidence type="ECO:0000256" key="2">
    <source>
        <dbReference type="ARBA" id="ARBA00022563"/>
    </source>
</evidence>
<dbReference type="PROSITE" id="PS00766">
    <property type="entry name" value="THF_DHG_CYH_1"/>
    <property type="match status" value="1"/>
</dbReference>
<evidence type="ECO:0000256" key="7">
    <source>
        <dbReference type="ARBA" id="ARBA00023002"/>
    </source>
</evidence>
<dbReference type="InterPro" id="IPR000672">
    <property type="entry name" value="THF_DH/CycHdrlase"/>
</dbReference>
<evidence type="ECO:0000313" key="14">
    <source>
        <dbReference type="EMBL" id="MFC4078219.1"/>
    </source>
</evidence>
<gene>
    <name evidence="11 14" type="primary">folD</name>
    <name evidence="14" type="ORF">ACFOUO_15575</name>
</gene>
<proteinExistence type="inferred from homology"/>
<evidence type="ECO:0000256" key="11">
    <source>
        <dbReference type="HAMAP-Rule" id="MF_01576"/>
    </source>
</evidence>
<comment type="similarity">
    <text evidence="11">Belongs to the tetrahydrofolate dehydrogenase/cyclohydrolase family.</text>
</comment>
<dbReference type="CDD" id="cd01080">
    <property type="entry name" value="NAD_bind_m-THF_DH_Cyclohyd"/>
    <property type="match status" value="1"/>
</dbReference>
<keyword evidence="6 11" id="KW-0521">NADP</keyword>
<evidence type="ECO:0000256" key="10">
    <source>
        <dbReference type="ARBA" id="ARBA00023268"/>
    </source>
</evidence>
<keyword evidence="7 11" id="KW-0560">Oxidoreductase</keyword>
<comment type="caution">
    <text evidence="11">Lacks conserved residue(s) required for the propagation of feature annotation.</text>
</comment>
<comment type="catalytic activity">
    <reaction evidence="11">
        <text>(6R)-5,10-methenyltetrahydrofolate + H2O = (6R)-10-formyltetrahydrofolate + H(+)</text>
        <dbReference type="Rhea" id="RHEA:23700"/>
        <dbReference type="ChEBI" id="CHEBI:15377"/>
        <dbReference type="ChEBI" id="CHEBI:15378"/>
        <dbReference type="ChEBI" id="CHEBI:57455"/>
        <dbReference type="ChEBI" id="CHEBI:195366"/>
        <dbReference type="EC" id="3.5.4.9"/>
    </reaction>
</comment>
<feature type="binding site" evidence="11">
    <location>
        <begin position="161"/>
        <end position="163"/>
    </location>
    <ligand>
        <name>NADP(+)</name>
        <dbReference type="ChEBI" id="CHEBI:58349"/>
    </ligand>
</feature>
<dbReference type="InterPro" id="IPR046346">
    <property type="entry name" value="Aminoacid_DH-like_N_sf"/>
</dbReference>
<dbReference type="EMBL" id="JBHSAP010000018">
    <property type="protein sequence ID" value="MFC4078219.1"/>
    <property type="molecule type" value="Genomic_DNA"/>
</dbReference>
<dbReference type="InterPro" id="IPR036291">
    <property type="entry name" value="NAD(P)-bd_dom_sf"/>
</dbReference>
<evidence type="ECO:0000256" key="5">
    <source>
        <dbReference type="ARBA" id="ARBA00022801"/>
    </source>
</evidence>
<reference evidence="15" key="1">
    <citation type="journal article" date="2019" name="Int. J. Syst. Evol. Microbiol.">
        <title>The Global Catalogue of Microorganisms (GCM) 10K type strain sequencing project: providing services to taxonomists for standard genome sequencing and annotation.</title>
        <authorList>
            <consortium name="The Broad Institute Genomics Platform"/>
            <consortium name="The Broad Institute Genome Sequencing Center for Infectious Disease"/>
            <person name="Wu L."/>
            <person name="Ma J."/>
        </authorList>
    </citation>
    <scope>NUCLEOTIDE SEQUENCE [LARGE SCALE GENOMIC DNA]</scope>
    <source>
        <strain evidence="15">IBRC-M 10813</strain>
    </source>
</reference>
<feature type="domain" description="Tetrahydrofolate dehydrogenase/cyclohydrolase catalytic" evidence="12">
    <location>
        <begin position="2"/>
        <end position="116"/>
    </location>
</feature>
<dbReference type="EC" id="1.5.1.5" evidence="11"/>
<dbReference type="EC" id="3.5.4.9" evidence="11"/>
<dbReference type="Pfam" id="PF00763">
    <property type="entry name" value="THF_DHG_CYH"/>
    <property type="match status" value="1"/>
</dbReference>
<dbReference type="InterPro" id="IPR020631">
    <property type="entry name" value="THF_DH/CycHdrlase_NAD-bd_dom"/>
</dbReference>
<comment type="catalytic activity">
    <reaction evidence="11">
        <text>(6R)-5,10-methylene-5,6,7,8-tetrahydrofolate + NADP(+) = (6R)-5,10-methenyltetrahydrofolate + NADPH</text>
        <dbReference type="Rhea" id="RHEA:22812"/>
        <dbReference type="ChEBI" id="CHEBI:15636"/>
        <dbReference type="ChEBI" id="CHEBI:57455"/>
        <dbReference type="ChEBI" id="CHEBI:57783"/>
        <dbReference type="ChEBI" id="CHEBI:58349"/>
        <dbReference type="EC" id="1.5.1.5"/>
    </reaction>
</comment>
<comment type="pathway">
    <text evidence="1 11">One-carbon metabolism; tetrahydrofolate interconversion.</text>
</comment>
<keyword evidence="9 11" id="KW-0486">Methionine biosynthesis</keyword>
<evidence type="ECO:0000256" key="1">
    <source>
        <dbReference type="ARBA" id="ARBA00004777"/>
    </source>
</evidence>
<evidence type="ECO:0000256" key="8">
    <source>
        <dbReference type="ARBA" id="ARBA00023102"/>
    </source>
</evidence>
<dbReference type="SUPFAM" id="SSF53223">
    <property type="entry name" value="Aminoacid dehydrogenase-like, N-terminal domain"/>
    <property type="match status" value="1"/>
</dbReference>
<protein>
    <recommendedName>
        <fullName evidence="11">Bifunctional protein FolD</fullName>
    </recommendedName>
    <domain>
        <recommendedName>
            <fullName evidence="11">Methylenetetrahydrofolate dehydrogenase</fullName>
            <ecNumber evidence="11">1.5.1.5</ecNumber>
        </recommendedName>
    </domain>
    <domain>
        <recommendedName>
            <fullName evidence="11">Methenyltetrahydrofolate cyclohydrolase</fullName>
            <ecNumber evidence="11">3.5.4.9</ecNumber>
        </recommendedName>
    </domain>
</protein>
<keyword evidence="10 11" id="KW-0511">Multifunctional enzyme</keyword>
<evidence type="ECO:0000259" key="13">
    <source>
        <dbReference type="Pfam" id="PF02882"/>
    </source>
</evidence>
<dbReference type="SUPFAM" id="SSF51735">
    <property type="entry name" value="NAD(P)-binding Rossmann-fold domains"/>
    <property type="match status" value="1"/>
</dbReference>
<dbReference type="InterPro" id="IPR020867">
    <property type="entry name" value="THF_DH/CycHdrlase_CS"/>
</dbReference>
<comment type="function">
    <text evidence="11">Catalyzes the oxidation of 5,10-methylenetetrahydrofolate to 5,10-methenyltetrahydrofolate and then the hydrolysis of 5,10-methenyltetrahydrofolate to 10-formyltetrahydrofolate.</text>
</comment>
<keyword evidence="3 11" id="KW-0028">Amino-acid biosynthesis</keyword>
<dbReference type="GO" id="GO:0004477">
    <property type="term" value="F:methenyltetrahydrofolate cyclohydrolase activity"/>
    <property type="evidence" value="ECO:0007669"/>
    <property type="project" value="UniProtKB-EC"/>
</dbReference>
<dbReference type="GO" id="GO:0004488">
    <property type="term" value="F:methylenetetrahydrofolate dehydrogenase (NADP+) activity"/>
    <property type="evidence" value="ECO:0007669"/>
    <property type="project" value="UniProtKB-EC"/>
</dbReference>
<dbReference type="PRINTS" id="PR00085">
    <property type="entry name" value="THFDHDRGNASE"/>
</dbReference>
<dbReference type="RefSeq" id="WP_380706268.1">
    <property type="nucleotide sequence ID" value="NZ_JBHSAP010000018.1"/>
</dbReference>
<evidence type="ECO:0000256" key="6">
    <source>
        <dbReference type="ARBA" id="ARBA00022857"/>
    </source>
</evidence>
<keyword evidence="5 11" id="KW-0378">Hydrolase</keyword>
<evidence type="ECO:0000256" key="9">
    <source>
        <dbReference type="ARBA" id="ARBA00023167"/>
    </source>
</evidence>
<dbReference type="Pfam" id="PF02882">
    <property type="entry name" value="THF_DHG_CYH_C"/>
    <property type="match status" value="1"/>
</dbReference>
<keyword evidence="15" id="KW-1185">Reference proteome</keyword>
<name>A0ABV8JLK7_9BACL</name>
<dbReference type="PANTHER" id="PTHR48099">
    <property type="entry name" value="C-1-TETRAHYDROFOLATE SYNTHASE, CYTOPLASMIC-RELATED"/>
    <property type="match status" value="1"/>
</dbReference>
<organism evidence="14 15">
    <name type="scientific">Salinithrix halophila</name>
    <dbReference type="NCBI Taxonomy" id="1485204"/>
    <lineage>
        <taxon>Bacteria</taxon>
        <taxon>Bacillati</taxon>
        <taxon>Bacillota</taxon>
        <taxon>Bacilli</taxon>
        <taxon>Bacillales</taxon>
        <taxon>Thermoactinomycetaceae</taxon>
        <taxon>Salinithrix</taxon>
    </lineage>
</organism>
<keyword evidence="2 11" id="KW-0554">One-carbon metabolism</keyword>
<sequence>MLDGKAIAAQIKNEMKQQAGDLAQGGVRPGLAVVLVGNNPASEAYVRGKVRDCEEVGIYSELIRLPEEISEEELLAEVERLNGNPAIHGLLVQLPLPDHISSDRVIAAIRPEKDVDSFHPLNVGRLATGLPSLLPCTPHGIIEMLKRTGISLAGKHAVVVGRSNIVGKPVSLLLQKENATVTMCHSRTRDLASHTRQADILIAAVGRLHLIKAEHVKPGAIVIDVGMNRNEEGKLTGDVDFESVCPLTSYITPVPGGVGPMTRAMLLVNTCKAAQATRG</sequence>
<evidence type="ECO:0000259" key="12">
    <source>
        <dbReference type="Pfam" id="PF00763"/>
    </source>
</evidence>
<dbReference type="NCBIfam" id="NF010783">
    <property type="entry name" value="PRK14186.1"/>
    <property type="match status" value="1"/>
</dbReference>
<evidence type="ECO:0000313" key="15">
    <source>
        <dbReference type="Proteomes" id="UP001595843"/>
    </source>
</evidence>
<dbReference type="Proteomes" id="UP001595843">
    <property type="component" value="Unassembled WGS sequence"/>
</dbReference>
<evidence type="ECO:0000256" key="4">
    <source>
        <dbReference type="ARBA" id="ARBA00022755"/>
    </source>
</evidence>